<organism evidence="1 2">
    <name type="scientific">Haemophilus influenzae</name>
    <dbReference type="NCBI Taxonomy" id="727"/>
    <lineage>
        <taxon>Bacteria</taxon>
        <taxon>Pseudomonadati</taxon>
        <taxon>Pseudomonadota</taxon>
        <taxon>Gammaproteobacteria</taxon>
        <taxon>Pasteurellales</taxon>
        <taxon>Pasteurellaceae</taxon>
        <taxon>Haemophilus</taxon>
    </lineage>
</organism>
<dbReference type="AlphaFoldDB" id="A0A2X1PTP6"/>
<dbReference type="InterPro" id="IPR043519">
    <property type="entry name" value="NT_sf"/>
</dbReference>
<gene>
    <name evidence="1" type="primary">spoT_1</name>
    <name evidence="1" type="ORF">NCTC11872_02842</name>
</gene>
<accession>A0A2X1PTP6</accession>
<keyword evidence="1" id="KW-0378">Hydrolase</keyword>
<dbReference type="SUPFAM" id="SSF81301">
    <property type="entry name" value="Nucleotidyltransferase"/>
    <property type="match status" value="1"/>
</dbReference>
<sequence length="73" mass="8580">MEQVAEMGITAHWVYKENGKNDSTTAQIRVQRWLQSLVEIQQSVGNSFEFIENVKSEFFPKEIYVFYAKRSNC</sequence>
<dbReference type="EMBL" id="UASK01000012">
    <property type="protein sequence ID" value="SPX43184.1"/>
    <property type="molecule type" value="Genomic_DNA"/>
</dbReference>
<proteinExistence type="predicted"/>
<name>A0A2X1PTP6_HAEIF</name>
<protein>
    <submittedName>
        <fullName evidence="1">Bifunctional (P)ppGpp synthetase II/ guanosine-3',5'-bis pyrophosphate 3'-pyrophosphohydrolase</fullName>
    </submittedName>
</protein>
<dbReference type="GO" id="GO:0016787">
    <property type="term" value="F:hydrolase activity"/>
    <property type="evidence" value="ECO:0007669"/>
    <property type="project" value="UniProtKB-KW"/>
</dbReference>
<evidence type="ECO:0000313" key="1">
    <source>
        <dbReference type="EMBL" id="SPX43184.1"/>
    </source>
</evidence>
<reference evidence="1 2" key="1">
    <citation type="submission" date="2018-06" db="EMBL/GenBank/DDBJ databases">
        <authorList>
            <consortium name="Pathogen Informatics"/>
            <person name="Doyle S."/>
        </authorList>
    </citation>
    <scope>NUCLEOTIDE SEQUENCE [LARGE SCALE GENOMIC DNA]</scope>
    <source>
        <strain evidence="1 2">NCTC11872</strain>
    </source>
</reference>
<dbReference type="Proteomes" id="UP000249936">
    <property type="component" value="Unassembled WGS sequence"/>
</dbReference>
<evidence type="ECO:0000313" key="2">
    <source>
        <dbReference type="Proteomes" id="UP000249936"/>
    </source>
</evidence>